<evidence type="ECO:0000256" key="4">
    <source>
        <dbReference type="ARBA" id="ARBA00022832"/>
    </source>
</evidence>
<dbReference type="GO" id="GO:0004321">
    <property type="term" value="F:fatty-acyl-CoA synthase activity"/>
    <property type="evidence" value="ECO:0007669"/>
    <property type="project" value="TreeGrafter"/>
</dbReference>
<dbReference type="GO" id="GO:0015645">
    <property type="term" value="F:fatty acid ligase activity"/>
    <property type="evidence" value="ECO:0007669"/>
    <property type="project" value="TreeGrafter"/>
</dbReference>
<dbReference type="Gene3D" id="3.30.300.30">
    <property type="match status" value="1"/>
</dbReference>
<dbReference type="GO" id="GO:0016405">
    <property type="term" value="F:CoA-ligase activity"/>
    <property type="evidence" value="ECO:0007669"/>
    <property type="project" value="UniProtKB-ARBA"/>
</dbReference>
<dbReference type="Proteomes" id="UP000593571">
    <property type="component" value="Unassembled WGS sequence"/>
</dbReference>
<keyword evidence="8" id="KW-1185">Reference proteome</keyword>
<keyword evidence="4" id="KW-0443">Lipid metabolism</keyword>
<evidence type="ECO:0000256" key="3">
    <source>
        <dbReference type="ARBA" id="ARBA00022741"/>
    </source>
</evidence>
<gene>
    <name evidence="7" type="ORF">HJG63_000234</name>
</gene>
<dbReference type="GO" id="GO:0005524">
    <property type="term" value="F:ATP binding"/>
    <property type="evidence" value="ECO:0007669"/>
    <property type="project" value="UniProtKB-KW"/>
</dbReference>
<organism evidence="7 8">
    <name type="scientific">Rousettus aegyptiacus</name>
    <name type="common">Egyptian fruit bat</name>
    <name type="synonym">Pteropus aegyptiacus</name>
    <dbReference type="NCBI Taxonomy" id="9407"/>
    <lineage>
        <taxon>Eukaryota</taxon>
        <taxon>Metazoa</taxon>
        <taxon>Chordata</taxon>
        <taxon>Craniata</taxon>
        <taxon>Vertebrata</taxon>
        <taxon>Euteleostomi</taxon>
        <taxon>Mammalia</taxon>
        <taxon>Eutheria</taxon>
        <taxon>Laurasiatheria</taxon>
        <taxon>Chiroptera</taxon>
        <taxon>Yinpterochiroptera</taxon>
        <taxon>Pteropodoidea</taxon>
        <taxon>Pteropodidae</taxon>
        <taxon>Rousettinae</taxon>
        <taxon>Rousettus</taxon>
    </lineage>
</organism>
<accession>A0A7J8EWC4</accession>
<name>A0A7J8EWC4_ROUAE</name>
<dbReference type="GO" id="GO:0005759">
    <property type="term" value="C:mitochondrial matrix"/>
    <property type="evidence" value="ECO:0007669"/>
    <property type="project" value="TreeGrafter"/>
</dbReference>
<comment type="similarity">
    <text evidence="1">Belongs to the ATP-dependent AMP-binding enzyme family.</text>
</comment>
<evidence type="ECO:0000313" key="7">
    <source>
        <dbReference type="EMBL" id="KAF6439635.1"/>
    </source>
</evidence>
<keyword evidence="3" id="KW-0547">Nucleotide-binding</keyword>
<keyword evidence="4" id="KW-0276">Fatty acid metabolism</keyword>
<evidence type="ECO:0000256" key="1">
    <source>
        <dbReference type="ARBA" id="ARBA00006432"/>
    </source>
</evidence>
<evidence type="ECO:0000259" key="6">
    <source>
        <dbReference type="Pfam" id="PF13193"/>
    </source>
</evidence>
<proteinExistence type="inferred from homology"/>
<dbReference type="AlphaFoldDB" id="A0A7J8EWC4"/>
<dbReference type="PANTHER" id="PTHR43605">
    <property type="entry name" value="ACYL-COENZYME A SYNTHETASE"/>
    <property type="match status" value="1"/>
</dbReference>
<evidence type="ECO:0000313" key="8">
    <source>
        <dbReference type="Proteomes" id="UP000593571"/>
    </source>
</evidence>
<dbReference type="InterPro" id="IPR042099">
    <property type="entry name" value="ANL_N_sf"/>
</dbReference>
<protein>
    <submittedName>
        <fullName evidence="7">Acyl-CoA synthetase medium chain family member 3</fullName>
    </submittedName>
</protein>
<dbReference type="GO" id="GO:0006637">
    <property type="term" value="P:acyl-CoA metabolic process"/>
    <property type="evidence" value="ECO:0007669"/>
    <property type="project" value="TreeGrafter"/>
</dbReference>
<dbReference type="Pfam" id="PF13193">
    <property type="entry name" value="AMP-binding_C"/>
    <property type="match status" value="1"/>
</dbReference>
<dbReference type="FunFam" id="3.30.300.30:FF:000005">
    <property type="entry name" value="Acyl-coenzyme A synthetase ACSM5, mitochondrial"/>
    <property type="match status" value="1"/>
</dbReference>
<evidence type="ECO:0000256" key="2">
    <source>
        <dbReference type="ARBA" id="ARBA00022598"/>
    </source>
</evidence>
<comment type="caution">
    <text evidence="7">The sequence shown here is derived from an EMBL/GenBank/DDBJ whole genome shotgun (WGS) entry which is preliminary data.</text>
</comment>
<dbReference type="InterPro" id="IPR025110">
    <property type="entry name" value="AMP-bd_C"/>
</dbReference>
<dbReference type="EMBL" id="JACASE010000008">
    <property type="protein sequence ID" value="KAF6439635.1"/>
    <property type="molecule type" value="Genomic_DNA"/>
</dbReference>
<keyword evidence="2" id="KW-0436">Ligase</keyword>
<reference evidence="7 8" key="1">
    <citation type="journal article" date="2020" name="Nature">
        <title>Six reference-quality genomes reveal evolution of bat adaptations.</title>
        <authorList>
            <person name="Jebb D."/>
            <person name="Huang Z."/>
            <person name="Pippel M."/>
            <person name="Hughes G.M."/>
            <person name="Lavrichenko K."/>
            <person name="Devanna P."/>
            <person name="Winkler S."/>
            <person name="Jermiin L.S."/>
            <person name="Skirmuntt E.C."/>
            <person name="Katzourakis A."/>
            <person name="Burkitt-Gray L."/>
            <person name="Ray D.A."/>
            <person name="Sullivan K.A.M."/>
            <person name="Roscito J.G."/>
            <person name="Kirilenko B.M."/>
            <person name="Davalos L.M."/>
            <person name="Corthals A.P."/>
            <person name="Power M.L."/>
            <person name="Jones G."/>
            <person name="Ransome R.D."/>
            <person name="Dechmann D.K.N."/>
            <person name="Locatelli A.G."/>
            <person name="Puechmaille S.J."/>
            <person name="Fedrigo O."/>
            <person name="Jarvis E.D."/>
            <person name="Hiller M."/>
            <person name="Vernes S.C."/>
            <person name="Myers E.W."/>
            <person name="Teeling E.C."/>
        </authorList>
    </citation>
    <scope>NUCLEOTIDE SEQUENCE [LARGE SCALE GENOMIC DNA]</scope>
    <source>
        <strain evidence="7">MRouAeg1</strain>
        <tissue evidence="7">Muscle</tissue>
    </source>
</reference>
<sequence>MTRRALLILRLLKGTKPLFLLEHLIIEQKSHIHNNNKMLFVSQDNPRKTASTLRGDYYITGDRGYVDEDGYFWFVSRADDIISSSGYRIGPFEVESALNEHPAVAESAVVSSPDPIRGEVVKAFIVLNPNYKSHDEDQLKKDIQEHVKKTTAPYKYPRKVEFVQELPKTISEKIKRNELKKKEWEKI</sequence>
<dbReference type="SUPFAM" id="SSF56801">
    <property type="entry name" value="Acetyl-CoA synthetase-like"/>
    <property type="match status" value="1"/>
</dbReference>
<keyword evidence="5" id="KW-0067">ATP-binding</keyword>
<dbReference type="PANTHER" id="PTHR43605:SF7">
    <property type="entry name" value="ACYL-COENZYME A SYNTHETASE ACSM3, MITOCHONDRIAL"/>
    <property type="match status" value="1"/>
</dbReference>
<feature type="domain" description="AMP-binding enzyme C-terminal" evidence="6">
    <location>
        <begin position="93"/>
        <end position="173"/>
    </location>
</feature>
<dbReference type="GO" id="GO:0006633">
    <property type="term" value="P:fatty acid biosynthetic process"/>
    <property type="evidence" value="ECO:0007669"/>
    <property type="project" value="TreeGrafter"/>
</dbReference>
<evidence type="ECO:0000256" key="5">
    <source>
        <dbReference type="ARBA" id="ARBA00022840"/>
    </source>
</evidence>
<dbReference type="InterPro" id="IPR045851">
    <property type="entry name" value="AMP-bd_C_sf"/>
</dbReference>
<dbReference type="Gene3D" id="3.40.50.12780">
    <property type="entry name" value="N-terminal domain of ligase-like"/>
    <property type="match status" value="1"/>
</dbReference>
<dbReference type="InterPro" id="IPR051087">
    <property type="entry name" value="Mitochondrial_ACSM"/>
</dbReference>